<comment type="caution">
    <text evidence="7">The sequence shown here is derived from an EMBL/GenBank/DDBJ whole genome shotgun (WGS) entry which is preliminary data.</text>
</comment>
<dbReference type="Proteomes" id="UP000606870">
    <property type="component" value="Unassembled WGS sequence"/>
</dbReference>
<keyword evidence="6" id="KW-0804">Transcription</keyword>
<dbReference type="InterPro" id="IPR036390">
    <property type="entry name" value="WH_DNA-bd_sf"/>
</dbReference>
<keyword evidence="3" id="KW-0862">Zinc</keyword>
<keyword evidence="4" id="KW-0805">Transcription regulation</keyword>
<dbReference type="PANTHER" id="PTHR33202">
    <property type="entry name" value="ZINC UPTAKE REGULATION PROTEIN"/>
    <property type="match status" value="1"/>
</dbReference>
<evidence type="ECO:0000256" key="1">
    <source>
        <dbReference type="ARBA" id="ARBA00007957"/>
    </source>
</evidence>
<keyword evidence="5" id="KW-0238">DNA-binding</keyword>
<dbReference type="PANTHER" id="PTHR33202:SF7">
    <property type="entry name" value="FERRIC UPTAKE REGULATION PROTEIN"/>
    <property type="match status" value="1"/>
</dbReference>
<name>A0ABR6VLF1_9FIRM</name>
<accession>A0ABR6VLF1</accession>
<proteinExistence type="inferred from homology"/>
<dbReference type="Pfam" id="PF01475">
    <property type="entry name" value="FUR"/>
    <property type="match status" value="1"/>
</dbReference>
<dbReference type="InterPro" id="IPR002481">
    <property type="entry name" value="FUR"/>
</dbReference>
<dbReference type="CDD" id="cd07153">
    <property type="entry name" value="Fur_like"/>
    <property type="match status" value="1"/>
</dbReference>
<organism evidence="7 8">
    <name type="scientific">Megasphaera hominis</name>
    <dbReference type="NCBI Taxonomy" id="159836"/>
    <lineage>
        <taxon>Bacteria</taxon>
        <taxon>Bacillati</taxon>
        <taxon>Bacillota</taxon>
        <taxon>Negativicutes</taxon>
        <taxon>Veillonellales</taxon>
        <taxon>Veillonellaceae</taxon>
        <taxon>Megasphaera</taxon>
    </lineage>
</organism>
<comment type="similarity">
    <text evidence="1">Belongs to the Fur family.</text>
</comment>
<dbReference type="SUPFAM" id="SSF46785">
    <property type="entry name" value="Winged helix' DNA-binding domain"/>
    <property type="match status" value="1"/>
</dbReference>
<keyword evidence="2" id="KW-0678">Repressor</keyword>
<evidence type="ECO:0000313" key="7">
    <source>
        <dbReference type="EMBL" id="MBC3537051.1"/>
    </source>
</evidence>
<dbReference type="InterPro" id="IPR043135">
    <property type="entry name" value="Fur_C"/>
</dbReference>
<keyword evidence="8" id="KW-1185">Reference proteome</keyword>
<dbReference type="InterPro" id="IPR036388">
    <property type="entry name" value="WH-like_DNA-bd_sf"/>
</dbReference>
<evidence type="ECO:0000256" key="4">
    <source>
        <dbReference type="ARBA" id="ARBA00023015"/>
    </source>
</evidence>
<evidence type="ECO:0000256" key="5">
    <source>
        <dbReference type="ARBA" id="ARBA00023125"/>
    </source>
</evidence>
<reference evidence="7 8" key="1">
    <citation type="submission" date="2020-08" db="EMBL/GenBank/DDBJ databases">
        <authorList>
            <person name="Liu C."/>
            <person name="Sun Q."/>
        </authorList>
    </citation>
    <scope>NUCLEOTIDE SEQUENCE [LARGE SCALE GENOMIC DNA]</scope>
    <source>
        <strain evidence="7 8">NSJ-59</strain>
    </source>
</reference>
<evidence type="ECO:0000256" key="6">
    <source>
        <dbReference type="ARBA" id="ARBA00023163"/>
    </source>
</evidence>
<dbReference type="Gene3D" id="3.30.1490.190">
    <property type="match status" value="1"/>
</dbReference>
<dbReference type="RefSeq" id="WP_186503207.1">
    <property type="nucleotide sequence ID" value="NZ_JACOGK010000019.1"/>
</dbReference>
<sequence>MTDSKNYEEFLHQYGLKNTRPRKRVLEILFGQEELLTAEEIYQELLEAGETVNVSTVYRVLELFTEKKLVEKTFLPETRKYAFSLRMPGHVHYLICIRCHKKVDLSGCPLSEYERKVAANTGFDIIGHRLELYGLCKECRDKDAAGGTEQHE</sequence>
<evidence type="ECO:0000256" key="3">
    <source>
        <dbReference type="ARBA" id="ARBA00022833"/>
    </source>
</evidence>
<evidence type="ECO:0000256" key="2">
    <source>
        <dbReference type="ARBA" id="ARBA00022491"/>
    </source>
</evidence>
<dbReference type="EMBL" id="JACOGK010000019">
    <property type="protein sequence ID" value="MBC3537051.1"/>
    <property type="molecule type" value="Genomic_DNA"/>
</dbReference>
<evidence type="ECO:0000313" key="8">
    <source>
        <dbReference type="Proteomes" id="UP000606870"/>
    </source>
</evidence>
<dbReference type="Gene3D" id="1.10.10.10">
    <property type="entry name" value="Winged helix-like DNA-binding domain superfamily/Winged helix DNA-binding domain"/>
    <property type="match status" value="1"/>
</dbReference>
<protein>
    <submittedName>
        <fullName evidence="7">Transcriptional repressor</fullName>
    </submittedName>
</protein>
<gene>
    <name evidence="7" type="ORF">H8J70_07290</name>
</gene>